<keyword evidence="2" id="KW-1185">Reference proteome</keyword>
<reference evidence="1 2" key="1">
    <citation type="submission" date="2020-08" db="EMBL/GenBank/DDBJ databases">
        <title>Genomic Encyclopedia of Type Strains, Phase IV (KMG-V): Genome sequencing to study the core and pangenomes of soil and plant-associated prokaryotes.</title>
        <authorList>
            <person name="Whitman W."/>
        </authorList>
    </citation>
    <scope>NUCLEOTIDE SEQUENCE [LARGE SCALE GENOMIC DNA]</scope>
    <source>
        <strain evidence="1 2">SEMIA 4084</strain>
    </source>
</reference>
<evidence type="ECO:0000313" key="2">
    <source>
        <dbReference type="Proteomes" id="UP000585507"/>
    </source>
</evidence>
<dbReference type="EMBL" id="JACHBK010000001">
    <property type="protein sequence ID" value="MBB5533910.1"/>
    <property type="molecule type" value="Genomic_DNA"/>
</dbReference>
<evidence type="ECO:0008006" key="3">
    <source>
        <dbReference type="Google" id="ProtNLM"/>
    </source>
</evidence>
<dbReference type="RefSeq" id="WP_018324215.1">
    <property type="nucleotide sequence ID" value="NZ_JACHBK010000001.1"/>
</dbReference>
<comment type="caution">
    <text evidence="1">The sequence shown here is derived from an EMBL/GenBank/DDBJ whole genome shotgun (WGS) entry which is preliminary data.</text>
</comment>
<gene>
    <name evidence="1" type="ORF">GGD55_000571</name>
</gene>
<protein>
    <recommendedName>
        <fullName evidence="3">PilZ domain-containing protein</fullName>
    </recommendedName>
</protein>
<dbReference type="AlphaFoldDB" id="A0A7W8U9H7"/>
<dbReference type="Proteomes" id="UP000585507">
    <property type="component" value="Unassembled WGS sequence"/>
</dbReference>
<name>A0A7W8U9H7_9HYPH</name>
<accession>A0A7W8U9H7</accession>
<sequence>MRGQASDRPTYLSREESFMYDREANFPMEETRNEARIEYTENGMLNLSSRRCELLQISKSSAVIGIATQFKLPQNFYLDIPSARIGMIGCIVKRIHANNLLEARFLRLMSERDLNRIFVYSTHPNHRNRVLDIYG</sequence>
<evidence type="ECO:0000313" key="1">
    <source>
        <dbReference type="EMBL" id="MBB5533910.1"/>
    </source>
</evidence>
<proteinExistence type="predicted"/>
<organism evidence="1 2">
    <name type="scientific">Rhizobium giardinii</name>
    <dbReference type="NCBI Taxonomy" id="56731"/>
    <lineage>
        <taxon>Bacteria</taxon>
        <taxon>Pseudomonadati</taxon>
        <taxon>Pseudomonadota</taxon>
        <taxon>Alphaproteobacteria</taxon>
        <taxon>Hyphomicrobiales</taxon>
        <taxon>Rhizobiaceae</taxon>
        <taxon>Rhizobium/Agrobacterium group</taxon>
        <taxon>Rhizobium</taxon>
    </lineage>
</organism>